<evidence type="ECO:0000313" key="1">
    <source>
        <dbReference type="EMBL" id="GMT12589.1"/>
    </source>
</evidence>
<dbReference type="AlphaFoldDB" id="A0AAV5UZM6"/>
<protein>
    <submittedName>
        <fullName evidence="1">Uncharacterized protein</fullName>
    </submittedName>
</protein>
<gene>
    <name evidence="1" type="ORF">PFISCL1PPCAC_3886</name>
</gene>
<dbReference type="EMBL" id="BTSY01000001">
    <property type="protein sequence ID" value="GMT12589.1"/>
    <property type="molecule type" value="Genomic_DNA"/>
</dbReference>
<sequence>IDRMLTSNEERNEFFARPHSASDEQQISRYSNIPASHHLCTSLSYLLTSLICVFSHTFSPFFVH</sequence>
<name>A0AAV5UZM6_9BILA</name>
<organism evidence="1 2">
    <name type="scientific">Pristionchus fissidentatus</name>
    <dbReference type="NCBI Taxonomy" id="1538716"/>
    <lineage>
        <taxon>Eukaryota</taxon>
        <taxon>Metazoa</taxon>
        <taxon>Ecdysozoa</taxon>
        <taxon>Nematoda</taxon>
        <taxon>Chromadorea</taxon>
        <taxon>Rhabditida</taxon>
        <taxon>Rhabditina</taxon>
        <taxon>Diplogasteromorpha</taxon>
        <taxon>Diplogasteroidea</taxon>
        <taxon>Neodiplogasteridae</taxon>
        <taxon>Pristionchus</taxon>
    </lineage>
</organism>
<dbReference type="Proteomes" id="UP001432322">
    <property type="component" value="Unassembled WGS sequence"/>
</dbReference>
<accession>A0AAV5UZM6</accession>
<evidence type="ECO:0000313" key="2">
    <source>
        <dbReference type="Proteomes" id="UP001432322"/>
    </source>
</evidence>
<keyword evidence="2" id="KW-1185">Reference proteome</keyword>
<feature type="non-terminal residue" evidence="1">
    <location>
        <position position="64"/>
    </location>
</feature>
<proteinExistence type="predicted"/>
<comment type="caution">
    <text evidence="1">The sequence shown here is derived from an EMBL/GenBank/DDBJ whole genome shotgun (WGS) entry which is preliminary data.</text>
</comment>
<feature type="non-terminal residue" evidence="1">
    <location>
        <position position="1"/>
    </location>
</feature>
<reference evidence="1" key="1">
    <citation type="submission" date="2023-10" db="EMBL/GenBank/DDBJ databases">
        <title>Genome assembly of Pristionchus species.</title>
        <authorList>
            <person name="Yoshida K."/>
            <person name="Sommer R.J."/>
        </authorList>
    </citation>
    <scope>NUCLEOTIDE SEQUENCE</scope>
    <source>
        <strain evidence="1">RS5133</strain>
    </source>
</reference>